<dbReference type="InterPro" id="IPR013105">
    <property type="entry name" value="TPR_2"/>
</dbReference>
<dbReference type="SMART" id="SM00028">
    <property type="entry name" value="TPR"/>
    <property type="match status" value="6"/>
</dbReference>
<protein>
    <submittedName>
        <fullName evidence="5">Tetratricopeptide repeat protein</fullName>
    </submittedName>
</protein>
<evidence type="ECO:0000313" key="5">
    <source>
        <dbReference type="EMBL" id="GMG82079.1"/>
    </source>
</evidence>
<accession>A0ABQ6LN70</accession>
<dbReference type="InterPro" id="IPR011990">
    <property type="entry name" value="TPR-like_helical_dom_sf"/>
</dbReference>
<feature type="repeat" description="TPR" evidence="3">
    <location>
        <begin position="411"/>
        <end position="444"/>
    </location>
</feature>
<keyword evidence="2 3" id="KW-0802">TPR repeat</keyword>
<sequence length="590" mass="63935">MSLTSRALVRRLIPALCAAALLADPSGAAAQGVAGPYLAAEQAARRGDLQAAAAQYAEALARDPQNTMLLERALMHRLAAGSVGPAVALARRMDAVGGGRAGEHLAAITLAADALMRGEPGKAGGVLEGEVDAENGFVGALMRPWAVFATGETELALEMMREVEDGGIAGPAGRYLAAFHGGLMLAAIGDDAGAVAAFERAREGAGAGTRRLVRAQAVSLARLGRVEEAVEVLETWLTRSYSDPQITRLRREIAEGAQPEPIVADAAQGAAEALYGLSRYLVRGPNRLVGLGYVRLAAHLRPDFIDAHLLLAEQMVQAEQYELAVRSYDAIPEDAAEALDARIGRAAALEGEEKVDEAVQALRAAIARWPREIDAHRALADLLRRHSRFEEAAEAYDGAIALIDTPENRHWPLFYQRGITLERSKQWARAEEDFRKALELEPDQPLVLNYLGYSWVEMGRNLDEAQAMIEKAVEQRPEDGYIVDSLGWVLYRLGKFEQAVEHLGRAVELRPVDPVINDHYGDALWMVGRRVEAEFQWNRALSFDPEEEVVERIDRKLEFGLDTVLAEEAAAGRPAIIGQTGETATDNDGG</sequence>
<keyword evidence="1" id="KW-0677">Repeat</keyword>
<dbReference type="Gene3D" id="1.25.40.10">
    <property type="entry name" value="Tetratricopeptide repeat domain"/>
    <property type="match status" value="4"/>
</dbReference>
<dbReference type="Proteomes" id="UP001239909">
    <property type="component" value="Unassembled WGS sequence"/>
</dbReference>
<proteinExistence type="predicted"/>
<evidence type="ECO:0000256" key="1">
    <source>
        <dbReference type="ARBA" id="ARBA00022737"/>
    </source>
</evidence>
<evidence type="ECO:0000256" key="2">
    <source>
        <dbReference type="ARBA" id="ARBA00022803"/>
    </source>
</evidence>
<comment type="caution">
    <text evidence="5">The sequence shown here is derived from an EMBL/GenBank/DDBJ whole genome shotgun (WGS) entry which is preliminary data.</text>
</comment>
<dbReference type="InterPro" id="IPR051685">
    <property type="entry name" value="Ycf3/AcsC/BcsC/TPR_MFPF"/>
</dbReference>
<dbReference type="InterPro" id="IPR019734">
    <property type="entry name" value="TPR_rpt"/>
</dbReference>
<dbReference type="RefSeq" id="WP_285670824.1">
    <property type="nucleotide sequence ID" value="NZ_BSYI01000007.1"/>
</dbReference>
<dbReference type="EMBL" id="BSYI01000007">
    <property type="protein sequence ID" value="GMG82079.1"/>
    <property type="molecule type" value="Genomic_DNA"/>
</dbReference>
<dbReference type="PROSITE" id="PS50005">
    <property type="entry name" value="TPR"/>
    <property type="match status" value="2"/>
</dbReference>
<evidence type="ECO:0000313" key="6">
    <source>
        <dbReference type="Proteomes" id="UP001239909"/>
    </source>
</evidence>
<feature type="repeat" description="TPR" evidence="3">
    <location>
        <begin position="480"/>
        <end position="513"/>
    </location>
</feature>
<evidence type="ECO:0000256" key="4">
    <source>
        <dbReference type="SAM" id="SignalP"/>
    </source>
</evidence>
<name>A0ABQ6LN70_9RHOB</name>
<dbReference type="Pfam" id="PF07719">
    <property type="entry name" value="TPR_2"/>
    <property type="match status" value="1"/>
</dbReference>
<reference evidence="5 6" key="1">
    <citation type="submission" date="2023-04" db="EMBL/GenBank/DDBJ databases">
        <title>Marinoamorphus aggregata gen. nov., sp. Nov., isolate from tissue of brittle star Ophioplocus japonicus.</title>
        <authorList>
            <person name="Kawano K."/>
            <person name="Sawayama S."/>
            <person name="Nakagawa S."/>
        </authorList>
    </citation>
    <scope>NUCLEOTIDE SEQUENCE [LARGE SCALE GENOMIC DNA]</scope>
    <source>
        <strain evidence="5 6">NKW23</strain>
    </source>
</reference>
<feature type="chain" id="PRO_5045322229" evidence="4">
    <location>
        <begin position="31"/>
        <end position="590"/>
    </location>
</feature>
<organism evidence="5 6">
    <name type="scientific">Paralimibaculum aggregatum</name>
    <dbReference type="NCBI Taxonomy" id="3036245"/>
    <lineage>
        <taxon>Bacteria</taxon>
        <taxon>Pseudomonadati</taxon>
        <taxon>Pseudomonadota</taxon>
        <taxon>Alphaproteobacteria</taxon>
        <taxon>Rhodobacterales</taxon>
        <taxon>Paracoccaceae</taxon>
        <taxon>Paralimibaculum</taxon>
    </lineage>
</organism>
<dbReference type="PANTHER" id="PTHR44943">
    <property type="entry name" value="CELLULOSE SYNTHASE OPERON PROTEIN C"/>
    <property type="match status" value="1"/>
</dbReference>
<dbReference type="PANTHER" id="PTHR44943:SF8">
    <property type="entry name" value="TPR REPEAT-CONTAINING PROTEIN MJ0263"/>
    <property type="match status" value="1"/>
</dbReference>
<evidence type="ECO:0000256" key="3">
    <source>
        <dbReference type="PROSITE-ProRule" id="PRU00339"/>
    </source>
</evidence>
<gene>
    <name evidence="5" type="ORF">LNKW23_12920</name>
</gene>
<dbReference type="Pfam" id="PF13432">
    <property type="entry name" value="TPR_16"/>
    <property type="match status" value="2"/>
</dbReference>
<feature type="signal peptide" evidence="4">
    <location>
        <begin position="1"/>
        <end position="30"/>
    </location>
</feature>
<dbReference type="SUPFAM" id="SSF48452">
    <property type="entry name" value="TPR-like"/>
    <property type="match status" value="2"/>
</dbReference>
<keyword evidence="6" id="KW-1185">Reference proteome</keyword>
<keyword evidence="4" id="KW-0732">Signal</keyword>